<dbReference type="AlphaFoldDB" id="A0A1D1VXG3"/>
<keyword evidence="3" id="KW-1185">Reference proteome</keyword>
<dbReference type="Proteomes" id="UP000186922">
    <property type="component" value="Unassembled WGS sequence"/>
</dbReference>
<feature type="region of interest" description="Disordered" evidence="1">
    <location>
        <begin position="158"/>
        <end position="194"/>
    </location>
</feature>
<name>A0A1D1VXG3_RAMVA</name>
<gene>
    <name evidence="2" type="primary">RvY_13743-1</name>
    <name evidence="2" type="synonym">RvY_13743.1</name>
    <name evidence="2" type="ORF">RvY_13743</name>
</gene>
<comment type="caution">
    <text evidence="2">The sequence shown here is derived from an EMBL/GenBank/DDBJ whole genome shotgun (WGS) entry which is preliminary data.</text>
</comment>
<dbReference type="STRING" id="947166.A0A1D1VXG3"/>
<evidence type="ECO:0000313" key="3">
    <source>
        <dbReference type="Proteomes" id="UP000186922"/>
    </source>
</evidence>
<reference evidence="2 3" key="1">
    <citation type="journal article" date="2016" name="Nat. Commun.">
        <title>Extremotolerant tardigrade genome and improved radiotolerance of human cultured cells by tardigrade-unique protein.</title>
        <authorList>
            <person name="Hashimoto T."/>
            <person name="Horikawa D.D."/>
            <person name="Saito Y."/>
            <person name="Kuwahara H."/>
            <person name="Kozuka-Hata H."/>
            <person name="Shin-I T."/>
            <person name="Minakuchi Y."/>
            <person name="Ohishi K."/>
            <person name="Motoyama A."/>
            <person name="Aizu T."/>
            <person name="Enomoto A."/>
            <person name="Kondo K."/>
            <person name="Tanaka S."/>
            <person name="Hara Y."/>
            <person name="Koshikawa S."/>
            <person name="Sagara H."/>
            <person name="Miura T."/>
            <person name="Yokobori S."/>
            <person name="Miyagawa K."/>
            <person name="Suzuki Y."/>
            <person name="Kubo T."/>
            <person name="Oyama M."/>
            <person name="Kohara Y."/>
            <person name="Fujiyama A."/>
            <person name="Arakawa K."/>
            <person name="Katayama T."/>
            <person name="Toyoda A."/>
            <person name="Kunieda T."/>
        </authorList>
    </citation>
    <scope>NUCLEOTIDE SEQUENCE [LARGE SCALE GENOMIC DNA]</scope>
    <source>
        <strain evidence="2 3">YOKOZUNA-1</strain>
    </source>
</reference>
<evidence type="ECO:0008006" key="4">
    <source>
        <dbReference type="Google" id="ProtNLM"/>
    </source>
</evidence>
<feature type="compositionally biased region" description="Polar residues" evidence="1">
    <location>
        <begin position="174"/>
        <end position="183"/>
    </location>
</feature>
<accession>A0A1D1VXG3</accession>
<dbReference type="EMBL" id="BDGG01000009">
    <property type="protein sequence ID" value="GAV03299.1"/>
    <property type="molecule type" value="Genomic_DNA"/>
</dbReference>
<evidence type="ECO:0000256" key="1">
    <source>
        <dbReference type="SAM" id="MobiDB-lite"/>
    </source>
</evidence>
<protein>
    <recommendedName>
        <fullName evidence="4">PNPLA domain-containing protein</fullName>
    </recommendedName>
</protein>
<proteinExistence type="predicted"/>
<sequence>MRQRGAGIILAVDVGGEASHQTYHFGDDFNGWISLKQRFWPWGEPLKVPDITEIQSRLAYVRSISILAALKQSRWCNYIRPAIATFQTLEFHSYDEIVDIGYYFGKQTFTPRGPLRLKLVEMRRQLLTTSFGLFIAHRRPQPVLGAYLNDLASYAKIPSSDGETSEEKRRFRSGTLTERNSSLPDPEMLDRPRSSDVIGLKPSHSFWDDVQVTESQARTAVQAIPMRLSRMNPESFLSVPKKTP</sequence>
<evidence type="ECO:0000313" key="2">
    <source>
        <dbReference type="EMBL" id="GAV03299.1"/>
    </source>
</evidence>
<dbReference type="OrthoDB" id="421051at2759"/>
<organism evidence="2 3">
    <name type="scientific">Ramazzottius varieornatus</name>
    <name type="common">Water bear</name>
    <name type="synonym">Tardigrade</name>
    <dbReference type="NCBI Taxonomy" id="947166"/>
    <lineage>
        <taxon>Eukaryota</taxon>
        <taxon>Metazoa</taxon>
        <taxon>Ecdysozoa</taxon>
        <taxon>Tardigrada</taxon>
        <taxon>Eutardigrada</taxon>
        <taxon>Parachela</taxon>
        <taxon>Hypsibioidea</taxon>
        <taxon>Ramazzottiidae</taxon>
        <taxon>Ramazzottius</taxon>
    </lineage>
</organism>